<dbReference type="InterPro" id="IPR029060">
    <property type="entry name" value="PIN-like_dom_sf"/>
</dbReference>
<dbReference type="KEGG" id="pab:PAB0520"/>
<dbReference type="PANTHER" id="PTHR39664">
    <property type="match status" value="1"/>
</dbReference>
<dbReference type="OrthoDB" id="90145at2157"/>
<feature type="domain" description="PIN" evidence="1">
    <location>
        <begin position="1"/>
        <end position="123"/>
    </location>
</feature>
<accession>Q9V0L8</accession>
<dbReference type="AlphaFoldDB" id="Q9V0L8"/>
<reference evidence="2" key="3">
    <citation type="journal article" date="2001" name="Genome Res.">
        <title>Genome evolution at the genus level: comparison of three complete genomes of hyperthermophilic archaea.</title>
        <authorList>
            <person name="Lecompte O."/>
            <person name="Ripp R."/>
            <person name="Puzos-Barbe V."/>
            <person name="Duprat S."/>
            <person name="Heilig R."/>
            <person name="Dietrich J."/>
            <person name="Thierry J.C."/>
            <person name="Poch O."/>
        </authorList>
    </citation>
    <scope>NUCLEOTIDE SEQUENCE</scope>
    <source>
        <strain evidence="2">Orsay</strain>
    </source>
</reference>
<dbReference type="Pfam" id="PF01850">
    <property type="entry name" value="PIN"/>
    <property type="match status" value="1"/>
</dbReference>
<gene>
    <name evidence="2" type="ordered locus">PAB0520</name>
</gene>
<dbReference type="CDD" id="cd18684">
    <property type="entry name" value="PIN_VapC-like"/>
    <property type="match status" value="1"/>
</dbReference>
<evidence type="ECO:0000313" key="2">
    <source>
        <dbReference type="EMBL" id="CAB49685.1"/>
    </source>
</evidence>
<dbReference type="RefSeq" id="WP_010867893.1">
    <property type="nucleotide sequence ID" value="NC_000868.1"/>
</dbReference>
<dbReference type="PATRIC" id="fig|272844.11.peg.811"/>
<dbReference type="eggNOG" id="arCOG02730">
    <property type="taxonomic scope" value="Archaea"/>
</dbReference>
<dbReference type="HOGENOM" id="CLU_153004_0_0_2"/>
<evidence type="ECO:0000313" key="3">
    <source>
        <dbReference type="EMBL" id="CCE70167.1"/>
    </source>
</evidence>
<dbReference type="InterPro" id="IPR002716">
    <property type="entry name" value="PIN_dom"/>
</dbReference>
<dbReference type="PANTHER" id="PTHR39664:SF2">
    <property type="entry name" value="NUCLEIC ACID-BINDING PROTEIN, CONTAINING PIN DOMAIN-RELATED"/>
    <property type="match status" value="1"/>
</dbReference>
<dbReference type="EMBL" id="AJ248285">
    <property type="protein sequence ID" value="CAB49685.1"/>
    <property type="molecule type" value="Genomic_DNA"/>
</dbReference>
<dbReference type="STRING" id="272844.PAB0520"/>
<dbReference type="PIR" id="D75121">
    <property type="entry name" value="D75121"/>
</dbReference>
<keyword evidence="4" id="KW-1185">Reference proteome</keyword>
<dbReference type="Gene3D" id="3.40.50.1010">
    <property type="entry name" value="5'-nuclease"/>
    <property type="match status" value="1"/>
</dbReference>
<reference evidence="2 4" key="4">
    <citation type="journal article" date="2003" name="Mol. Microbiol.">
        <title>An integrated analysis of the genome of the hyperthermophilic archaeon Pyrococcus abyssi.</title>
        <authorList>
            <person name="Cohen G."/>
            <person name="Barbe V."/>
            <person name="Flament D."/>
            <person name="Galperin M."/>
            <person name="Heilig R."/>
            <person name="Ripp R."/>
            <person name="Lecompte O."/>
            <person name="Prieur D."/>
            <person name="Poch O."/>
            <person name="Quellerou J."/>
            <person name="Thierry J.C."/>
            <person name="Van der Oost J."/>
            <person name="Weissenbach J."/>
            <person name="Zivanovic Y."/>
            <person name="Forterre P."/>
        </authorList>
    </citation>
    <scope>NUCLEOTIDE SEQUENCE [LARGE SCALE GENOMIC DNA]</scope>
    <source>
        <strain evidence="4">GE5 / Orsay</strain>
        <strain evidence="2">Orsay</strain>
    </source>
</reference>
<protein>
    <submittedName>
        <fullName evidence="3">Nucleic acid-binding protein</fullName>
    </submittedName>
</protein>
<reference evidence="2" key="2">
    <citation type="journal article" date="2000" name="J. Mol. Biol.">
        <title>Archaeal homologs of eukaryotic methylation guide small nucleolar RNAs: lessons from the Pyrococcus genomes.</title>
        <authorList>
            <person name="Gaspin C."/>
            <person name="Cavaille J."/>
            <person name="Erauso G."/>
        </authorList>
    </citation>
    <scope>NUCLEOTIDE SEQUENCE</scope>
    <source>
        <strain evidence="2">Orsay</strain>
    </source>
</reference>
<organism evidence="2 4">
    <name type="scientific">Pyrococcus abyssi (strain GE5 / Orsay)</name>
    <dbReference type="NCBI Taxonomy" id="272844"/>
    <lineage>
        <taxon>Archaea</taxon>
        <taxon>Methanobacteriati</taxon>
        <taxon>Methanobacteriota</taxon>
        <taxon>Thermococci</taxon>
        <taxon>Thermococcales</taxon>
        <taxon>Thermococcaceae</taxon>
        <taxon>Pyrococcus</taxon>
    </lineage>
</organism>
<name>Q9V0L8_PYRAB</name>
<dbReference type="Proteomes" id="UP000000810">
    <property type="component" value="Chromosome"/>
</dbReference>
<dbReference type="Proteomes" id="UP000009139">
    <property type="component" value="Chromosome"/>
</dbReference>
<dbReference type="EMBL" id="HE613800">
    <property type="protein sequence ID" value="CCE70167.1"/>
    <property type="molecule type" value="Genomic_DNA"/>
</dbReference>
<evidence type="ECO:0000313" key="4">
    <source>
        <dbReference type="Proteomes" id="UP000000810"/>
    </source>
</evidence>
<sequence>MHAVIDTDILIYDTFEDLEFHEEARALLDSLSKWYVPTIVLQEYIWFFKRNNFSLLDAKSMLMEYVRDPRFKGLGESHEVIIHALKILEENELSLSHFNDAIILYQAFSRKYPLATFDEKLRKLATKHGIRVLPEI</sequence>
<evidence type="ECO:0000313" key="5">
    <source>
        <dbReference type="Proteomes" id="UP000009139"/>
    </source>
</evidence>
<dbReference type="SUPFAM" id="SSF88723">
    <property type="entry name" value="PIN domain-like"/>
    <property type="match status" value="1"/>
</dbReference>
<dbReference type="SMART" id="SM00670">
    <property type="entry name" value="PINc"/>
    <property type="match status" value="1"/>
</dbReference>
<proteinExistence type="predicted"/>
<reference evidence="3 5" key="5">
    <citation type="journal article" date="2012" name="Curr. Microbiol.">
        <title>Re-annotation of two hyperthermophilic archaea Pyrococcus abyssi GE5 and Pyrococcus furiosus DSM 3638.</title>
        <authorList>
            <person name="Gao J."/>
            <person name="Wang J."/>
        </authorList>
    </citation>
    <scope>GENOME REANNOTATION</scope>
    <source>
        <strain evidence="3">GE5</strain>
        <strain evidence="5">GE5 / Orsay</strain>
    </source>
</reference>
<evidence type="ECO:0000259" key="1">
    <source>
        <dbReference type="SMART" id="SM00670"/>
    </source>
</evidence>
<reference evidence="2" key="1">
    <citation type="submission" date="1999-07" db="EMBL/GenBank/DDBJ databases">
        <authorList>
            <person name="Genoscope"/>
        </authorList>
    </citation>
    <scope>NUCLEOTIDE SEQUENCE</scope>
    <source>
        <strain evidence="2">Orsay</strain>
    </source>
</reference>